<dbReference type="NCBIfam" id="TIGR00608">
    <property type="entry name" value="radc"/>
    <property type="match status" value="1"/>
</dbReference>
<evidence type="ECO:0000256" key="5">
    <source>
        <dbReference type="ARBA" id="ARBA00023049"/>
    </source>
</evidence>
<keyword evidence="5" id="KW-0482">Metalloprotease</keyword>
<dbReference type="GO" id="GO:0006508">
    <property type="term" value="P:proteolysis"/>
    <property type="evidence" value="ECO:0007669"/>
    <property type="project" value="UniProtKB-KW"/>
</dbReference>
<sequence length="231" mass="26513">MLKERKGTDLASGHRSRMKERLFLSPIDDMTDLELLEIFLFSTHTRRDVKTVASKLLEYFGSLKRIFFSDNHDLVAVPGVTKNIASMIIAVRELLHRITRNDLQNMNLLDNTDVLLEYLKNILSNSVTKEKLVILYMDSRYRLITQDVHNHGTVDKVPLYVREVIKKGLCVGTRNIIIAHNHLSNICKPSVADIDITNDLKEACGNLDIVLLDHIIITEDNYFSFYSNDLL</sequence>
<proteinExistence type="inferred from homology"/>
<dbReference type="PROSITE" id="PS50249">
    <property type="entry name" value="MPN"/>
    <property type="match status" value="1"/>
</dbReference>
<reference evidence="8 9" key="1">
    <citation type="journal article" date="2013" name="PLoS ONE">
        <title>Bacterial endosymbiosis in a chordate host: long-term co-evolution and conservation of secondary metabolism.</title>
        <authorList>
            <person name="Kwan J.C."/>
            <person name="Schmidt E.W."/>
        </authorList>
    </citation>
    <scope>NUCLEOTIDE SEQUENCE [LARGE SCALE GENOMIC DNA]</scope>
    <source>
        <strain evidence="9">L6</strain>
    </source>
</reference>
<name>W2V1N9_9RICK</name>
<keyword evidence="9" id="KW-1185">Reference proteome</keyword>
<dbReference type="InterPro" id="IPR037518">
    <property type="entry name" value="MPN"/>
</dbReference>
<dbReference type="Gene3D" id="1.10.150.20">
    <property type="entry name" value="5' to 3' exonuclease, C-terminal subdomain"/>
    <property type="match status" value="1"/>
</dbReference>
<dbReference type="CDD" id="cd08071">
    <property type="entry name" value="MPN_DUF2466"/>
    <property type="match status" value="1"/>
</dbReference>
<keyword evidence="3" id="KW-0378">Hydrolase</keyword>
<dbReference type="EMBL" id="AXCJ01000005">
    <property type="protein sequence ID" value="ETO91353.1"/>
    <property type="molecule type" value="Genomic_DNA"/>
</dbReference>
<dbReference type="Pfam" id="PF04002">
    <property type="entry name" value="RadC"/>
    <property type="match status" value="1"/>
</dbReference>
<dbReference type="STRING" id="1401685.P857_264"/>
<accession>W2V1N9</accession>
<evidence type="ECO:0000256" key="3">
    <source>
        <dbReference type="ARBA" id="ARBA00022801"/>
    </source>
</evidence>
<dbReference type="AlphaFoldDB" id="W2V1N9"/>
<evidence type="ECO:0000256" key="2">
    <source>
        <dbReference type="ARBA" id="ARBA00022723"/>
    </source>
</evidence>
<dbReference type="Gene3D" id="3.40.140.10">
    <property type="entry name" value="Cytidine Deaminase, domain 2"/>
    <property type="match status" value="1"/>
</dbReference>
<gene>
    <name evidence="8" type="ORF">P857_264</name>
</gene>
<dbReference type="InterPro" id="IPR025657">
    <property type="entry name" value="RadC_JAB"/>
</dbReference>
<dbReference type="InterPro" id="IPR001405">
    <property type="entry name" value="UPF0758"/>
</dbReference>
<dbReference type="GO" id="GO:0046872">
    <property type="term" value="F:metal ion binding"/>
    <property type="evidence" value="ECO:0007669"/>
    <property type="project" value="UniProtKB-KW"/>
</dbReference>
<dbReference type="Proteomes" id="UP000018951">
    <property type="component" value="Unassembled WGS sequence"/>
</dbReference>
<keyword evidence="1" id="KW-0645">Protease</keyword>
<organism evidence="8 9">
    <name type="scientific">Candidatus Xenolissoclinum pacificiensis L6</name>
    <dbReference type="NCBI Taxonomy" id="1401685"/>
    <lineage>
        <taxon>Bacteria</taxon>
        <taxon>Pseudomonadati</taxon>
        <taxon>Pseudomonadota</taxon>
        <taxon>Alphaproteobacteria</taxon>
        <taxon>Rickettsiales</taxon>
        <taxon>Anaplasmataceae</taxon>
        <taxon>Candidatus Xenolissoclinum</taxon>
    </lineage>
</organism>
<keyword evidence="4" id="KW-0862">Zinc</keyword>
<protein>
    <recommendedName>
        <fullName evidence="7">MPN domain-containing protein</fullName>
    </recommendedName>
</protein>
<dbReference type="InterPro" id="IPR010994">
    <property type="entry name" value="RuvA_2-like"/>
</dbReference>
<feature type="domain" description="MPN" evidence="7">
    <location>
        <begin position="108"/>
        <end position="231"/>
    </location>
</feature>
<evidence type="ECO:0000259" key="7">
    <source>
        <dbReference type="PROSITE" id="PS50249"/>
    </source>
</evidence>
<evidence type="ECO:0000256" key="4">
    <source>
        <dbReference type="ARBA" id="ARBA00022833"/>
    </source>
</evidence>
<evidence type="ECO:0000256" key="6">
    <source>
        <dbReference type="RuleBase" id="RU003797"/>
    </source>
</evidence>
<dbReference type="SUPFAM" id="SSF47781">
    <property type="entry name" value="RuvA domain 2-like"/>
    <property type="match status" value="1"/>
</dbReference>
<evidence type="ECO:0000313" key="8">
    <source>
        <dbReference type="EMBL" id="ETO91353.1"/>
    </source>
</evidence>
<keyword evidence="2" id="KW-0479">Metal-binding</keyword>
<evidence type="ECO:0000313" key="9">
    <source>
        <dbReference type="Proteomes" id="UP000018951"/>
    </source>
</evidence>
<dbReference type="GO" id="GO:0008237">
    <property type="term" value="F:metallopeptidase activity"/>
    <property type="evidence" value="ECO:0007669"/>
    <property type="project" value="UniProtKB-KW"/>
</dbReference>
<dbReference type="PANTHER" id="PTHR30471">
    <property type="entry name" value="DNA REPAIR PROTEIN RADC"/>
    <property type="match status" value="1"/>
</dbReference>
<comment type="caution">
    <text evidence="8">The sequence shown here is derived from an EMBL/GenBank/DDBJ whole genome shotgun (WGS) entry which is preliminary data.</text>
</comment>
<dbReference type="PANTHER" id="PTHR30471:SF3">
    <property type="entry name" value="UPF0758 PROTEIN YEES-RELATED"/>
    <property type="match status" value="1"/>
</dbReference>
<evidence type="ECO:0000256" key="1">
    <source>
        <dbReference type="ARBA" id="ARBA00022670"/>
    </source>
</evidence>
<comment type="similarity">
    <text evidence="6">Belongs to the UPF0758 family.</text>
</comment>